<dbReference type="PANTHER" id="PTHR46796">
    <property type="entry name" value="HTH-TYPE TRANSCRIPTIONAL ACTIVATOR RHAS-RELATED"/>
    <property type="match status" value="1"/>
</dbReference>
<keyword evidence="2" id="KW-0238">DNA-binding</keyword>
<keyword evidence="1" id="KW-0805">Transcription regulation</keyword>
<accession>A0A3N4N3K2</accession>
<dbReference type="GO" id="GO:0043565">
    <property type="term" value="F:sequence-specific DNA binding"/>
    <property type="evidence" value="ECO:0007669"/>
    <property type="project" value="InterPro"/>
</dbReference>
<gene>
    <name evidence="5" type="ORF">EG028_08035</name>
</gene>
<sequence length="261" mass="30112">MQTLPDIRRLFHPRQPSLRHADNGVMYTELLPHPALSTFIYCYWELYTTRPLSGPFSYRVVADGCMDIFVNAFNPEESWLAGFSASYSEFALEKEFHYTGVRFLPSAFPLLFGIPASDMTDRVEPLDMLLPDIAKELSRLVSPEKFDDCFLPVLAGSQFRVDTRFFDAMDRILQSKGTLQAEQLAEGISVRQLRRLFDQYVGESPKTFSKVVRFQQILQAKPSVESLRRNKIFYDAGYYDQAHFIREFRAMYGLPPNTALK</sequence>
<dbReference type="InterPro" id="IPR018060">
    <property type="entry name" value="HTH_AraC"/>
</dbReference>
<evidence type="ECO:0000256" key="3">
    <source>
        <dbReference type="ARBA" id="ARBA00023163"/>
    </source>
</evidence>
<evidence type="ECO:0000259" key="4">
    <source>
        <dbReference type="PROSITE" id="PS01124"/>
    </source>
</evidence>
<keyword evidence="6" id="KW-1185">Reference proteome</keyword>
<dbReference type="InterPro" id="IPR050204">
    <property type="entry name" value="AraC_XylS_family_regulators"/>
</dbReference>
<keyword evidence="3" id="KW-0804">Transcription</keyword>
<evidence type="ECO:0000256" key="2">
    <source>
        <dbReference type="ARBA" id="ARBA00023125"/>
    </source>
</evidence>
<dbReference type="Proteomes" id="UP000279089">
    <property type="component" value="Unassembled WGS sequence"/>
</dbReference>
<organism evidence="5 6">
    <name type="scientific">Chitinophaga barathri</name>
    <dbReference type="NCBI Taxonomy" id="1647451"/>
    <lineage>
        <taxon>Bacteria</taxon>
        <taxon>Pseudomonadati</taxon>
        <taxon>Bacteroidota</taxon>
        <taxon>Chitinophagia</taxon>
        <taxon>Chitinophagales</taxon>
        <taxon>Chitinophagaceae</taxon>
        <taxon>Chitinophaga</taxon>
    </lineage>
</organism>
<dbReference type="Gene3D" id="1.10.10.60">
    <property type="entry name" value="Homeodomain-like"/>
    <property type="match status" value="1"/>
</dbReference>
<evidence type="ECO:0000313" key="6">
    <source>
        <dbReference type="Proteomes" id="UP000279089"/>
    </source>
</evidence>
<evidence type="ECO:0000256" key="1">
    <source>
        <dbReference type="ARBA" id="ARBA00023015"/>
    </source>
</evidence>
<protein>
    <submittedName>
        <fullName evidence="5">AraC family transcriptional regulator</fullName>
    </submittedName>
</protein>
<comment type="caution">
    <text evidence="5">The sequence shown here is derived from an EMBL/GenBank/DDBJ whole genome shotgun (WGS) entry which is preliminary data.</text>
</comment>
<dbReference type="OrthoDB" id="323290at2"/>
<name>A0A3N4N3K2_9BACT</name>
<proteinExistence type="predicted"/>
<feature type="domain" description="HTH araC/xylS-type" evidence="4">
    <location>
        <begin position="163"/>
        <end position="261"/>
    </location>
</feature>
<evidence type="ECO:0000313" key="5">
    <source>
        <dbReference type="EMBL" id="RPD42193.1"/>
    </source>
</evidence>
<dbReference type="EMBL" id="RMBX01000003">
    <property type="protein sequence ID" value="RPD42193.1"/>
    <property type="molecule type" value="Genomic_DNA"/>
</dbReference>
<dbReference type="SMART" id="SM00342">
    <property type="entry name" value="HTH_ARAC"/>
    <property type="match status" value="1"/>
</dbReference>
<dbReference type="GO" id="GO:0003700">
    <property type="term" value="F:DNA-binding transcription factor activity"/>
    <property type="evidence" value="ECO:0007669"/>
    <property type="project" value="InterPro"/>
</dbReference>
<reference evidence="6" key="1">
    <citation type="submission" date="2018-11" db="EMBL/GenBank/DDBJ databases">
        <title>Chitinophaga lutea sp.nov., isolate from arsenic contaminated soil.</title>
        <authorList>
            <person name="Zong Y."/>
        </authorList>
    </citation>
    <scope>NUCLEOTIDE SEQUENCE [LARGE SCALE GENOMIC DNA]</scope>
    <source>
        <strain evidence="6">YLT18</strain>
    </source>
</reference>
<dbReference type="Pfam" id="PF20240">
    <property type="entry name" value="DUF6597"/>
    <property type="match status" value="1"/>
</dbReference>
<dbReference type="AlphaFoldDB" id="A0A3N4N3K2"/>
<dbReference type="InterPro" id="IPR046532">
    <property type="entry name" value="DUF6597"/>
</dbReference>
<dbReference type="Pfam" id="PF12833">
    <property type="entry name" value="HTH_18"/>
    <property type="match status" value="1"/>
</dbReference>
<dbReference type="PANTHER" id="PTHR46796:SF13">
    <property type="entry name" value="HTH-TYPE TRANSCRIPTIONAL ACTIVATOR RHAS"/>
    <property type="match status" value="1"/>
</dbReference>
<dbReference type="PROSITE" id="PS01124">
    <property type="entry name" value="HTH_ARAC_FAMILY_2"/>
    <property type="match status" value="1"/>
</dbReference>